<accession>A0A6L9Y3Q8</accession>
<dbReference type="GO" id="GO:0003700">
    <property type="term" value="F:DNA-binding transcription factor activity"/>
    <property type="evidence" value="ECO:0007669"/>
    <property type="project" value="InterPro"/>
</dbReference>
<reference evidence="2 3" key="1">
    <citation type="submission" date="2020-02" db="EMBL/GenBank/DDBJ databases">
        <title>Pelistega sp. NLN82 were isolated from wild rodents of the Hainan Island.</title>
        <authorList>
            <person name="Niu N."/>
            <person name="Zhou J."/>
        </authorList>
    </citation>
    <scope>NUCLEOTIDE SEQUENCE [LARGE SCALE GENOMIC DNA]</scope>
    <source>
        <strain evidence="2 3">NLN82</strain>
    </source>
</reference>
<sequence>MSERTLQRRIHEHFGLSISDWLKHKKMKYALHALLNTTLSIGEISEEKRETILPFFHNVGSIHLLAMSCWGSALHRYNPILQLFRCL</sequence>
<keyword evidence="3" id="KW-1185">Reference proteome</keyword>
<comment type="caution">
    <text evidence="2">The sequence shown here is derived from an EMBL/GenBank/DDBJ whole genome shotgun (WGS) entry which is preliminary data.</text>
</comment>
<dbReference type="AlphaFoldDB" id="A0A6L9Y3Q8"/>
<name>A0A6L9Y3Q8_9BURK</name>
<dbReference type="Pfam" id="PF12833">
    <property type="entry name" value="HTH_18"/>
    <property type="match status" value="1"/>
</dbReference>
<protein>
    <submittedName>
        <fullName evidence="2">AraC family transcriptional regulator</fullName>
    </submittedName>
</protein>
<dbReference type="Gene3D" id="1.10.10.60">
    <property type="entry name" value="Homeodomain-like"/>
    <property type="match status" value="1"/>
</dbReference>
<dbReference type="InterPro" id="IPR018060">
    <property type="entry name" value="HTH_AraC"/>
</dbReference>
<evidence type="ECO:0000259" key="1">
    <source>
        <dbReference type="PROSITE" id="PS01124"/>
    </source>
</evidence>
<evidence type="ECO:0000313" key="2">
    <source>
        <dbReference type="EMBL" id="NEN74933.1"/>
    </source>
</evidence>
<feature type="domain" description="HTH araC/xylS-type" evidence="1">
    <location>
        <begin position="1"/>
        <end position="47"/>
    </location>
</feature>
<dbReference type="EMBL" id="JAAGYR010000002">
    <property type="protein sequence ID" value="NEN74933.1"/>
    <property type="molecule type" value="Genomic_DNA"/>
</dbReference>
<dbReference type="GO" id="GO:0043565">
    <property type="term" value="F:sequence-specific DNA binding"/>
    <property type="evidence" value="ECO:0007669"/>
    <property type="project" value="InterPro"/>
</dbReference>
<proteinExistence type="predicted"/>
<dbReference type="RefSeq" id="WP_163763729.1">
    <property type="nucleotide sequence ID" value="NZ_JAAGYR010000002.1"/>
</dbReference>
<gene>
    <name evidence="2" type="ORF">F9B74_01130</name>
</gene>
<dbReference type="Proteomes" id="UP000477651">
    <property type="component" value="Unassembled WGS sequence"/>
</dbReference>
<organism evidence="2 3">
    <name type="scientific">Pelistega ratti</name>
    <dbReference type="NCBI Taxonomy" id="2652177"/>
    <lineage>
        <taxon>Bacteria</taxon>
        <taxon>Pseudomonadati</taxon>
        <taxon>Pseudomonadota</taxon>
        <taxon>Betaproteobacteria</taxon>
        <taxon>Burkholderiales</taxon>
        <taxon>Alcaligenaceae</taxon>
        <taxon>Pelistega</taxon>
    </lineage>
</organism>
<evidence type="ECO:0000313" key="3">
    <source>
        <dbReference type="Proteomes" id="UP000477651"/>
    </source>
</evidence>
<dbReference type="PROSITE" id="PS01124">
    <property type="entry name" value="HTH_ARAC_FAMILY_2"/>
    <property type="match status" value="1"/>
</dbReference>